<dbReference type="EMBL" id="LR134313">
    <property type="protein sequence ID" value="VEF01082.1"/>
    <property type="molecule type" value="Genomic_DNA"/>
</dbReference>
<keyword evidence="2" id="KW-0732">Signal</keyword>
<name>A0A448D839_9NEIS</name>
<dbReference type="Proteomes" id="UP000279284">
    <property type="component" value="Chromosome"/>
</dbReference>
<feature type="region of interest" description="Disordered" evidence="1">
    <location>
        <begin position="108"/>
        <end position="138"/>
    </location>
</feature>
<accession>A0A448D839</accession>
<protein>
    <recommendedName>
        <fullName evidence="5">Outer membrane protein OmpU</fullName>
    </recommendedName>
</protein>
<reference evidence="3 4" key="1">
    <citation type="submission" date="2018-12" db="EMBL/GenBank/DDBJ databases">
        <authorList>
            <consortium name="Pathogen Informatics"/>
        </authorList>
    </citation>
    <scope>NUCLEOTIDE SEQUENCE [LARGE SCALE GENOMIC DNA]</scope>
    <source>
        <strain evidence="3 4">NCTC10296</strain>
    </source>
</reference>
<feature type="chain" id="PRO_5018983905" description="Outer membrane protein OmpU" evidence="2">
    <location>
        <begin position="22"/>
        <end position="321"/>
    </location>
</feature>
<dbReference type="AlphaFoldDB" id="A0A448D839"/>
<organism evidence="3 4">
    <name type="scientific">Neisseria canis</name>
    <dbReference type="NCBI Taxonomy" id="493"/>
    <lineage>
        <taxon>Bacteria</taxon>
        <taxon>Pseudomonadati</taxon>
        <taxon>Pseudomonadota</taxon>
        <taxon>Betaproteobacteria</taxon>
        <taxon>Neisseriales</taxon>
        <taxon>Neisseriaceae</taxon>
        <taxon>Neisseria</taxon>
    </lineage>
</organism>
<evidence type="ECO:0000313" key="3">
    <source>
        <dbReference type="EMBL" id="VEF01082.1"/>
    </source>
</evidence>
<dbReference type="STRING" id="493.BWD07_01715"/>
<evidence type="ECO:0008006" key="5">
    <source>
        <dbReference type="Google" id="ProtNLM"/>
    </source>
</evidence>
<proteinExistence type="predicted"/>
<keyword evidence="4" id="KW-1185">Reference proteome</keyword>
<gene>
    <name evidence="3" type="ORF">NCTC10296_01186</name>
</gene>
<evidence type="ECO:0000256" key="2">
    <source>
        <dbReference type="SAM" id="SignalP"/>
    </source>
</evidence>
<evidence type="ECO:0000313" key="4">
    <source>
        <dbReference type="Proteomes" id="UP000279284"/>
    </source>
</evidence>
<dbReference type="OrthoDB" id="6646492at2"/>
<dbReference type="RefSeq" id="WP_085415655.1">
    <property type="nucleotide sequence ID" value="NZ_CAUJPY010000022.1"/>
</dbReference>
<dbReference type="KEGG" id="nci:NCTC10296_01186"/>
<sequence>MKNIRDYSLLLLGLAAWPVCADVADAVEEDTWIDRQRGSVQSGIRGLAHNMDDWFGTPDPNRPATANLRVMLDTEWNKYDDFSVKPRVRGRVRLPVLERRLNVIFGDDSLDDEPQQNAHVYSEQPRHNEKAFDRRQSRDENSSLALRWSDLTKRLGVETDFDLGVRSGDDIYARAKLGKEWVLNPELDTRVEQIYRYGLDSKHHVRSNWEIRHGGENKPFIANQMHVQYEHDREELWTWGNSLYRQHDLAGMMKRLNYGVYAGGDIEKRKVKLNSYGPFAGWRQPVWKDWLFMQTEVNYLNDKKHSRNHHVGALLRFEALF</sequence>
<feature type="compositionally biased region" description="Basic and acidic residues" evidence="1">
    <location>
        <begin position="124"/>
        <end position="138"/>
    </location>
</feature>
<evidence type="ECO:0000256" key="1">
    <source>
        <dbReference type="SAM" id="MobiDB-lite"/>
    </source>
</evidence>
<feature type="signal peptide" evidence="2">
    <location>
        <begin position="1"/>
        <end position="21"/>
    </location>
</feature>